<feature type="region of interest" description="Disordered" evidence="1">
    <location>
        <begin position="145"/>
        <end position="182"/>
    </location>
</feature>
<keyword evidence="3" id="KW-1185">Reference proteome</keyword>
<proteinExistence type="predicted"/>
<reference evidence="2 3" key="1">
    <citation type="submission" date="2022-03" db="EMBL/GenBank/DDBJ databases">
        <title>Complete genome of Streptomyces rimosus ssp. rimosus R7 (=ATCC 10970).</title>
        <authorList>
            <person name="Beganovic S."/>
            <person name="Ruckert C."/>
            <person name="Busche T."/>
            <person name="Kalinowski J."/>
            <person name="Wittmann C."/>
        </authorList>
    </citation>
    <scope>NUCLEOTIDE SEQUENCE [LARGE SCALE GENOMIC DNA]</scope>
    <source>
        <strain evidence="2 3">R7</strain>
        <plasmid evidence="2 3">pSRIMR7</plasmid>
    </source>
</reference>
<feature type="compositionally biased region" description="Basic residues" evidence="1">
    <location>
        <begin position="171"/>
        <end position="182"/>
    </location>
</feature>
<dbReference type="RefSeq" id="WP_003979118.1">
    <property type="nucleotide sequence ID" value="NZ_CP043496.1"/>
</dbReference>
<geneLocation type="plasmid" evidence="2 3">
    <name>pSRIMR7</name>
</geneLocation>
<sequence length="182" mass="18643">MAAAEQAERERQAAAAADAVRQALACQDCGRGQAAGLCEACDHRRQTEALIGEAGLLAAAGSADLSDAGSIAAAVAGVRTAIGDSAAAAWREFLEITDVAALEADPQAAADAYGFTVFQAAQQAVGEYRADALAVLGRTQEAEAEARRAFRPSRGAPGSGTTRVARTPSPPRRRPPARRGNV</sequence>
<gene>
    <name evidence="2" type="ORF">SRIMR7_41450</name>
</gene>
<accession>A0ABY3ZFK2</accession>
<name>A0ABY3ZFK2_STRRM</name>
<keyword evidence="2" id="KW-0614">Plasmid</keyword>
<evidence type="ECO:0000313" key="3">
    <source>
        <dbReference type="Proteomes" id="UP000829494"/>
    </source>
</evidence>
<evidence type="ECO:0000256" key="1">
    <source>
        <dbReference type="SAM" id="MobiDB-lite"/>
    </source>
</evidence>
<evidence type="ECO:0000313" key="2">
    <source>
        <dbReference type="EMBL" id="UNZ08635.1"/>
    </source>
</evidence>
<dbReference type="Proteomes" id="UP000829494">
    <property type="component" value="Plasmid pSRIMR7"/>
</dbReference>
<protein>
    <recommendedName>
        <fullName evidence="4">Exonuclease SbcC</fullName>
    </recommendedName>
</protein>
<evidence type="ECO:0008006" key="4">
    <source>
        <dbReference type="Google" id="ProtNLM"/>
    </source>
</evidence>
<organism evidence="2 3">
    <name type="scientific">Streptomyces rimosus subsp. rimosus</name>
    <dbReference type="NCBI Taxonomy" id="132474"/>
    <lineage>
        <taxon>Bacteria</taxon>
        <taxon>Bacillati</taxon>
        <taxon>Actinomycetota</taxon>
        <taxon>Actinomycetes</taxon>
        <taxon>Kitasatosporales</taxon>
        <taxon>Streptomycetaceae</taxon>
        <taxon>Streptomyces</taxon>
    </lineage>
</organism>
<dbReference type="GeneID" id="71455994"/>
<dbReference type="EMBL" id="CP094299">
    <property type="protein sequence ID" value="UNZ08635.1"/>
    <property type="molecule type" value="Genomic_DNA"/>
</dbReference>